<feature type="chain" id="PRO_5045652402" evidence="3">
    <location>
        <begin position="23"/>
        <end position="496"/>
    </location>
</feature>
<accession>A0ABV7X6Z9</accession>
<dbReference type="Proteomes" id="UP001595615">
    <property type="component" value="Unassembled WGS sequence"/>
</dbReference>
<organism evidence="4 5">
    <name type="scientific">Sphingoaurantiacus capsulatus</name>
    <dbReference type="NCBI Taxonomy" id="1771310"/>
    <lineage>
        <taxon>Bacteria</taxon>
        <taxon>Pseudomonadati</taxon>
        <taxon>Pseudomonadota</taxon>
        <taxon>Alphaproteobacteria</taxon>
        <taxon>Sphingomonadales</taxon>
        <taxon>Sphingosinicellaceae</taxon>
        <taxon>Sphingoaurantiacus</taxon>
    </lineage>
</organism>
<evidence type="ECO:0000313" key="4">
    <source>
        <dbReference type="EMBL" id="MFC3710983.1"/>
    </source>
</evidence>
<feature type="region of interest" description="Disordered" evidence="2">
    <location>
        <begin position="54"/>
        <end position="82"/>
    </location>
</feature>
<comment type="caution">
    <text evidence="4">The sequence shown here is derived from an EMBL/GenBank/DDBJ whole genome shotgun (WGS) entry which is preliminary data.</text>
</comment>
<sequence>MAKRWQYLAGAALVAMASPVVAQDAATTARIEAMQAQIDALQKQLEELKTLTAAQASASPATPPVATAAAPPAPAPKPATPPVQVAWKGAPEFTAEGGWRFKPRGRMQFDAASVGNPNGNIPTANLGFNSRSRRILFGFEGDVPGGIKWRAEFDFAQGGVGYEDVMFQYAPKGSPVSAQFGYFYPFQGLETMSSSGATTFIERAQMTDAFVHSRRIGAAVGYVQGDLRFNAGLFNDSINANFDNDDWMFGSRLVWSPEALGGRIHLGATYQHREFQSNALNFQYRARPFVQTTDVRFTDTGLVAARGDDIYGIEAAGIFGPLHVASEAQWVKTDTIANPATLTGIESVAGGTAFAGNADFFSWYAEAGWWLTGETRGYRDGSWQRTSVKKGFDKGGWGAVGVNLRYDYLDLRDRVATGTPATSFAAPNFVNGGTQTGYLASLIWQPIDYVRFMAQYTRAEIEGGPRAAVVVPGSTAPIPDRDYGVDIFAVRAQFEF</sequence>
<gene>
    <name evidence="4" type="ORF">ACFOMD_00280</name>
</gene>
<keyword evidence="3" id="KW-0732">Signal</keyword>
<reference evidence="5" key="1">
    <citation type="journal article" date="2019" name="Int. J. Syst. Evol. Microbiol.">
        <title>The Global Catalogue of Microorganisms (GCM) 10K type strain sequencing project: providing services to taxonomists for standard genome sequencing and annotation.</title>
        <authorList>
            <consortium name="The Broad Institute Genomics Platform"/>
            <consortium name="The Broad Institute Genome Sequencing Center for Infectious Disease"/>
            <person name="Wu L."/>
            <person name="Ma J."/>
        </authorList>
    </citation>
    <scope>NUCLEOTIDE SEQUENCE [LARGE SCALE GENOMIC DNA]</scope>
    <source>
        <strain evidence="5">KCTC 42644</strain>
    </source>
</reference>
<dbReference type="EMBL" id="JBHRXV010000001">
    <property type="protein sequence ID" value="MFC3710983.1"/>
    <property type="molecule type" value="Genomic_DNA"/>
</dbReference>
<evidence type="ECO:0000256" key="2">
    <source>
        <dbReference type="SAM" id="MobiDB-lite"/>
    </source>
</evidence>
<name>A0ABV7X6Z9_9SPHN</name>
<dbReference type="InterPro" id="IPR023614">
    <property type="entry name" value="Porin_dom_sf"/>
</dbReference>
<feature type="compositionally biased region" description="Pro residues" evidence="2">
    <location>
        <begin position="71"/>
        <end position="81"/>
    </location>
</feature>
<evidence type="ECO:0000256" key="1">
    <source>
        <dbReference type="SAM" id="Coils"/>
    </source>
</evidence>
<feature type="signal peptide" evidence="3">
    <location>
        <begin position="1"/>
        <end position="22"/>
    </location>
</feature>
<evidence type="ECO:0000313" key="5">
    <source>
        <dbReference type="Proteomes" id="UP001595615"/>
    </source>
</evidence>
<feature type="compositionally biased region" description="Low complexity" evidence="2">
    <location>
        <begin position="54"/>
        <end position="70"/>
    </location>
</feature>
<keyword evidence="1" id="KW-0175">Coiled coil</keyword>
<dbReference type="SUPFAM" id="SSF56935">
    <property type="entry name" value="Porins"/>
    <property type="match status" value="1"/>
</dbReference>
<keyword evidence="5" id="KW-1185">Reference proteome</keyword>
<protein>
    <submittedName>
        <fullName evidence="4">Porin</fullName>
    </submittedName>
</protein>
<dbReference type="Pfam" id="PF07396">
    <property type="entry name" value="Porin_O_P"/>
    <property type="match status" value="1"/>
</dbReference>
<evidence type="ECO:0000256" key="3">
    <source>
        <dbReference type="SAM" id="SignalP"/>
    </source>
</evidence>
<dbReference type="RefSeq" id="WP_380855028.1">
    <property type="nucleotide sequence ID" value="NZ_JBHRXV010000001.1"/>
</dbReference>
<feature type="coiled-coil region" evidence="1">
    <location>
        <begin position="24"/>
        <end position="51"/>
    </location>
</feature>
<dbReference type="InterPro" id="IPR010870">
    <property type="entry name" value="Porin_O/P"/>
</dbReference>
<dbReference type="Gene3D" id="2.40.160.10">
    <property type="entry name" value="Porin"/>
    <property type="match status" value="1"/>
</dbReference>
<proteinExistence type="predicted"/>